<dbReference type="SUPFAM" id="SSF69593">
    <property type="entry name" value="Glycerol-3-phosphate (1)-acyltransferase"/>
    <property type="match status" value="1"/>
</dbReference>
<feature type="domain" description="Phospholipid/glycerol acyltransferase" evidence="4">
    <location>
        <begin position="42"/>
        <end position="154"/>
    </location>
</feature>
<name>A0A0L1KAE9_9SPHN</name>
<reference evidence="5" key="1">
    <citation type="submission" date="2015-02" db="EMBL/GenBank/DDBJ databases">
        <authorList>
            <person name="Chooi Y.-H."/>
        </authorList>
    </citation>
    <scope>NUCLEOTIDE SEQUENCE [LARGE SCALE GENOMIC DNA]</scope>
    <source>
        <strain evidence="5">LAMA 915</strain>
    </source>
</reference>
<evidence type="ECO:0000259" key="4">
    <source>
        <dbReference type="SMART" id="SM00563"/>
    </source>
</evidence>
<dbReference type="GO" id="GO:0006654">
    <property type="term" value="P:phosphatidic acid biosynthetic process"/>
    <property type="evidence" value="ECO:0007669"/>
    <property type="project" value="TreeGrafter"/>
</dbReference>
<dbReference type="Proteomes" id="UP000037446">
    <property type="component" value="Unassembled WGS sequence"/>
</dbReference>
<comment type="pathway">
    <text evidence="1">Lipid metabolism.</text>
</comment>
<accession>A0A0L1KAE9</accession>
<evidence type="ECO:0000313" key="6">
    <source>
        <dbReference type="Proteomes" id="UP000037446"/>
    </source>
</evidence>
<dbReference type="RefSeq" id="WP_050601667.1">
    <property type="nucleotide sequence ID" value="NZ_JYNE01000028.1"/>
</dbReference>
<dbReference type="AlphaFoldDB" id="A0A0L1KAE9"/>
<evidence type="ECO:0000256" key="1">
    <source>
        <dbReference type="ARBA" id="ARBA00005189"/>
    </source>
</evidence>
<proteinExistence type="predicted"/>
<dbReference type="EMBL" id="JYNE01000028">
    <property type="protein sequence ID" value="KNH00913.1"/>
    <property type="molecule type" value="Genomic_DNA"/>
</dbReference>
<keyword evidence="3 5" id="KW-0012">Acyltransferase</keyword>
<organism evidence="5 6">
    <name type="scientific">Qipengyuania citrea LAMA 915</name>
    <dbReference type="NCBI Taxonomy" id="1306953"/>
    <lineage>
        <taxon>Bacteria</taxon>
        <taxon>Pseudomonadati</taxon>
        <taxon>Pseudomonadota</taxon>
        <taxon>Alphaproteobacteria</taxon>
        <taxon>Sphingomonadales</taxon>
        <taxon>Erythrobacteraceae</taxon>
        <taxon>Qipengyuania</taxon>
    </lineage>
</organism>
<gene>
    <name evidence="5" type="ORF">J121_1539</name>
</gene>
<dbReference type="PANTHER" id="PTHR10434">
    <property type="entry name" value="1-ACYL-SN-GLYCEROL-3-PHOSPHATE ACYLTRANSFERASE"/>
    <property type="match status" value="1"/>
</dbReference>
<dbReference type="GO" id="GO:0003841">
    <property type="term" value="F:1-acylglycerol-3-phosphate O-acyltransferase activity"/>
    <property type="evidence" value="ECO:0007669"/>
    <property type="project" value="TreeGrafter"/>
</dbReference>
<dbReference type="PANTHER" id="PTHR10434:SF9">
    <property type="entry name" value="PHOSPHOLIPID_GLYCEROL ACYLTRANSFERASE DOMAIN-CONTAINING PROTEIN"/>
    <property type="match status" value="1"/>
</dbReference>
<evidence type="ECO:0000313" key="5">
    <source>
        <dbReference type="EMBL" id="KNH00913.1"/>
    </source>
</evidence>
<dbReference type="Pfam" id="PF01553">
    <property type="entry name" value="Acyltransferase"/>
    <property type="match status" value="1"/>
</dbReference>
<dbReference type="CDD" id="cd07988">
    <property type="entry name" value="LPLAT_ABO13168-like"/>
    <property type="match status" value="1"/>
</dbReference>
<dbReference type="PATRIC" id="fig|1306953.7.peg.1580"/>
<comment type="caution">
    <text evidence="5">The sequence shown here is derived from an EMBL/GenBank/DDBJ whole genome shotgun (WGS) entry which is preliminary data.</text>
</comment>
<protein>
    <submittedName>
        <fullName evidence="5">Acyltransferase</fullName>
    </submittedName>
</protein>
<dbReference type="InterPro" id="IPR002123">
    <property type="entry name" value="Plipid/glycerol_acylTrfase"/>
</dbReference>
<dbReference type="STRING" id="1306953.J121_1539"/>
<dbReference type="SMART" id="SM00563">
    <property type="entry name" value="PlsC"/>
    <property type="match status" value="1"/>
</dbReference>
<evidence type="ECO:0000256" key="3">
    <source>
        <dbReference type="ARBA" id="ARBA00023315"/>
    </source>
</evidence>
<keyword evidence="2 5" id="KW-0808">Transferase</keyword>
<sequence>MPTDPNRRPSLLSRLVRRILLALYRCKGWTLEGRRPDCDKFIILGAPHTSNWDFIFFLGATHEMGIRPNFIGKSSLFKWPMTRFMLDMGGVPVERSKSGNYVEQVAAAFARSDDLALVIAPEGSRTFRGEWKTGFYHIAMAAGVPIVPAWVDNATMRGGIGEAIVPTGDYAADLARLAAFYREKRPDCDRFAALENHTLTLKEKARDS</sequence>
<evidence type="ECO:0000256" key="2">
    <source>
        <dbReference type="ARBA" id="ARBA00022679"/>
    </source>
</evidence>